<dbReference type="EMBL" id="CAJVPT010071687">
    <property type="protein sequence ID" value="CAG8780927.1"/>
    <property type="molecule type" value="Genomic_DNA"/>
</dbReference>
<protein>
    <submittedName>
        <fullName evidence="1">13879_t:CDS:1</fullName>
    </submittedName>
</protein>
<dbReference type="Proteomes" id="UP000789525">
    <property type="component" value="Unassembled WGS sequence"/>
</dbReference>
<keyword evidence="2" id="KW-1185">Reference proteome</keyword>
<proteinExistence type="predicted"/>
<sequence length="41" mass="4747">MSNIYDLFTKDPEIEARAGRVLPTYEDNGEIVAYFKELLKP</sequence>
<name>A0ACA9R7Y2_9GLOM</name>
<evidence type="ECO:0000313" key="1">
    <source>
        <dbReference type="EMBL" id="CAG8780927.1"/>
    </source>
</evidence>
<reference evidence="1" key="1">
    <citation type="submission" date="2021-06" db="EMBL/GenBank/DDBJ databases">
        <authorList>
            <person name="Kallberg Y."/>
            <person name="Tangrot J."/>
            <person name="Rosling A."/>
        </authorList>
    </citation>
    <scope>NUCLEOTIDE SEQUENCE</scope>
    <source>
        <strain evidence="1">CL356</strain>
    </source>
</reference>
<organism evidence="1 2">
    <name type="scientific">Acaulospora colombiana</name>
    <dbReference type="NCBI Taxonomy" id="27376"/>
    <lineage>
        <taxon>Eukaryota</taxon>
        <taxon>Fungi</taxon>
        <taxon>Fungi incertae sedis</taxon>
        <taxon>Mucoromycota</taxon>
        <taxon>Glomeromycotina</taxon>
        <taxon>Glomeromycetes</taxon>
        <taxon>Diversisporales</taxon>
        <taxon>Acaulosporaceae</taxon>
        <taxon>Acaulospora</taxon>
    </lineage>
</organism>
<gene>
    <name evidence="1" type="ORF">ACOLOM_LOCUS14315</name>
</gene>
<accession>A0ACA9R7Y2</accession>
<comment type="caution">
    <text evidence="1">The sequence shown here is derived from an EMBL/GenBank/DDBJ whole genome shotgun (WGS) entry which is preliminary data.</text>
</comment>
<evidence type="ECO:0000313" key="2">
    <source>
        <dbReference type="Proteomes" id="UP000789525"/>
    </source>
</evidence>
<feature type="non-terminal residue" evidence="1">
    <location>
        <position position="41"/>
    </location>
</feature>